<dbReference type="GO" id="GO:0000978">
    <property type="term" value="F:RNA polymerase II cis-regulatory region sequence-specific DNA binding"/>
    <property type="evidence" value="ECO:0007669"/>
    <property type="project" value="TreeGrafter"/>
</dbReference>
<dbReference type="Pfam" id="PF00096">
    <property type="entry name" value="zf-C2H2"/>
    <property type="match status" value="8"/>
</dbReference>
<dbReference type="PROSITE" id="PS00028">
    <property type="entry name" value="ZINC_FINGER_C2H2_1"/>
    <property type="match status" value="9"/>
</dbReference>
<dbReference type="PANTHER" id="PTHR24399:SF23">
    <property type="entry name" value="C2H2-TYPE DOMAIN-CONTAINING PROTEIN"/>
    <property type="match status" value="1"/>
</dbReference>
<dbReference type="GO" id="GO:0008270">
    <property type="term" value="F:zinc ion binding"/>
    <property type="evidence" value="ECO:0007669"/>
    <property type="project" value="UniProtKB-KW"/>
</dbReference>
<feature type="domain" description="C2H2-type" evidence="12">
    <location>
        <begin position="279"/>
        <end position="306"/>
    </location>
</feature>
<keyword evidence="9" id="KW-0804">Transcription</keyword>
<evidence type="ECO:0000256" key="1">
    <source>
        <dbReference type="ARBA" id="ARBA00004123"/>
    </source>
</evidence>
<keyword evidence="5 11" id="KW-0863">Zinc-finger</keyword>
<dbReference type="FunFam" id="3.30.160.60:FF:000624">
    <property type="entry name" value="zinc finger protein 697"/>
    <property type="match status" value="1"/>
</dbReference>
<sequence length="540" mass="62983">MECMSNKQEDDAIAEADYQKEYGRKSGRHAGVKIRGEVRRRRCRNNSYTSIKVKCHKCQICSKMFYKTDSLQAHIRTHTGEKPFKCEICSKRFSERVSVSRHRLVHTGERPYSCDICHKSFSQRAHLNDHHRIHTGEKPYKCETCNKEFSHNGNLTKHKLLHTGDRTYNCDICQKKFTRSDTLRKHSRIHMEEKPFQCDECDKKFTCKYTLKRHCFNHLGERPYFCEICHKVISGNDCIIHRLLHKGQKLYPCSVCNKVFERNSHLARHQLIHTGEKLYVCDVCSKKFTQRSHLTNHYRIHTGIKPYTCDICNKDFSQSGNLMTHRLKHSIEKPYECDGAKDRFTVLVGGNAVRNCKLKPVMVYDSANLHALKGYMKHLLPMRFYSDAKKWVTGPLFVDCLTSKLEDKLPGYCAKENLAIEIVLIVDNAPGHHTITQNLCEHIAVVFILPESVSVIQLMIKEWYQHSRPVNLEKFDMLVKAVDDKNMSVKEFWKSFTIRDAVMLVCEVWTAITHLCMSRVWKKLCPYLLHDCKGFSAVED</sequence>
<evidence type="ECO:0000313" key="14">
    <source>
        <dbReference type="Proteomes" id="UP000502823"/>
    </source>
</evidence>
<feature type="domain" description="C2H2-type" evidence="12">
    <location>
        <begin position="84"/>
        <end position="111"/>
    </location>
</feature>
<evidence type="ECO:0000259" key="12">
    <source>
        <dbReference type="PROSITE" id="PS50157"/>
    </source>
</evidence>
<evidence type="ECO:0000256" key="3">
    <source>
        <dbReference type="ARBA" id="ARBA00022723"/>
    </source>
</evidence>
<evidence type="ECO:0000256" key="11">
    <source>
        <dbReference type="PROSITE-ProRule" id="PRU00042"/>
    </source>
</evidence>
<dbReference type="OrthoDB" id="40579at2759"/>
<evidence type="ECO:0000256" key="6">
    <source>
        <dbReference type="ARBA" id="ARBA00022833"/>
    </source>
</evidence>
<comment type="caution">
    <text evidence="13">The sequence shown here is derived from an EMBL/GenBank/DDBJ whole genome shotgun (WGS) entry which is preliminary data.</text>
</comment>
<proteinExistence type="inferred from homology"/>
<dbReference type="Gene3D" id="3.30.160.60">
    <property type="entry name" value="Classic Zinc Finger"/>
    <property type="match status" value="9"/>
</dbReference>
<keyword evidence="4" id="KW-0677">Repeat</keyword>
<dbReference type="AlphaFoldDB" id="A0A6L2PBW0"/>
<reference evidence="14" key="1">
    <citation type="submission" date="2020-01" db="EMBL/GenBank/DDBJ databases">
        <title>Draft genome sequence of the Termite Coptotermes fromosanus.</title>
        <authorList>
            <person name="Itakura S."/>
            <person name="Yosikawa Y."/>
            <person name="Umezawa K."/>
        </authorList>
    </citation>
    <scope>NUCLEOTIDE SEQUENCE [LARGE SCALE GENOMIC DNA]</scope>
</reference>
<evidence type="ECO:0000256" key="5">
    <source>
        <dbReference type="ARBA" id="ARBA00022771"/>
    </source>
</evidence>
<evidence type="ECO:0000256" key="4">
    <source>
        <dbReference type="ARBA" id="ARBA00022737"/>
    </source>
</evidence>
<keyword evidence="6" id="KW-0862">Zinc</keyword>
<dbReference type="FunFam" id="3.30.160.60:FF:002343">
    <property type="entry name" value="Zinc finger protein 33A"/>
    <property type="match status" value="2"/>
</dbReference>
<gene>
    <name evidence="13" type="ORF">Cfor_00601</name>
</gene>
<evidence type="ECO:0000256" key="2">
    <source>
        <dbReference type="ARBA" id="ARBA00006991"/>
    </source>
</evidence>
<dbReference type="FunFam" id="3.30.160.60:FF:001289">
    <property type="entry name" value="Zinc finger protein 574"/>
    <property type="match status" value="1"/>
</dbReference>
<evidence type="ECO:0000256" key="10">
    <source>
        <dbReference type="ARBA" id="ARBA00023242"/>
    </source>
</evidence>
<feature type="domain" description="C2H2-type" evidence="12">
    <location>
        <begin position="307"/>
        <end position="334"/>
    </location>
</feature>
<keyword evidence="14" id="KW-1185">Reference proteome</keyword>
<feature type="domain" description="C2H2-type" evidence="12">
    <location>
        <begin position="251"/>
        <end position="278"/>
    </location>
</feature>
<feature type="domain" description="C2H2-type" evidence="12">
    <location>
        <begin position="56"/>
        <end position="83"/>
    </location>
</feature>
<dbReference type="PANTHER" id="PTHR24399">
    <property type="entry name" value="ZINC FINGER AND BTB DOMAIN-CONTAINING"/>
    <property type="match status" value="1"/>
</dbReference>
<feature type="domain" description="C2H2-type" evidence="12">
    <location>
        <begin position="168"/>
        <end position="195"/>
    </location>
</feature>
<keyword evidence="7" id="KW-0805">Transcription regulation</keyword>
<keyword evidence="8" id="KW-0238">DNA-binding</keyword>
<dbReference type="GO" id="GO:0005654">
    <property type="term" value="C:nucleoplasm"/>
    <property type="evidence" value="ECO:0007669"/>
    <property type="project" value="TreeGrafter"/>
</dbReference>
<feature type="domain" description="C2H2-type" evidence="12">
    <location>
        <begin position="112"/>
        <end position="139"/>
    </location>
</feature>
<dbReference type="EMBL" id="BLKM01000192">
    <property type="protein sequence ID" value="GFG30009.1"/>
    <property type="molecule type" value="Genomic_DNA"/>
</dbReference>
<dbReference type="FunFam" id="3.30.160.60:FF:000744">
    <property type="entry name" value="zinc finger E-box-binding homeobox 1"/>
    <property type="match status" value="1"/>
</dbReference>
<evidence type="ECO:0000256" key="8">
    <source>
        <dbReference type="ARBA" id="ARBA00023125"/>
    </source>
</evidence>
<dbReference type="PROSITE" id="PS50157">
    <property type="entry name" value="ZINC_FINGER_C2H2_2"/>
    <property type="match status" value="9"/>
</dbReference>
<dbReference type="InterPro" id="IPR036236">
    <property type="entry name" value="Znf_C2H2_sf"/>
</dbReference>
<dbReference type="Pfam" id="PF03184">
    <property type="entry name" value="DDE_1"/>
    <property type="match status" value="1"/>
</dbReference>
<feature type="domain" description="C2H2-type" evidence="12">
    <location>
        <begin position="140"/>
        <end position="167"/>
    </location>
</feature>
<dbReference type="SUPFAM" id="SSF57667">
    <property type="entry name" value="beta-beta-alpha zinc fingers"/>
    <property type="match status" value="6"/>
</dbReference>
<evidence type="ECO:0000313" key="13">
    <source>
        <dbReference type="EMBL" id="GFG30009.1"/>
    </source>
</evidence>
<comment type="similarity">
    <text evidence="2">Belongs to the krueppel C2H2-type zinc-finger protein family.</text>
</comment>
<comment type="subcellular location">
    <subcellularLocation>
        <location evidence="1">Nucleus</location>
    </subcellularLocation>
</comment>
<accession>A0A6L2PBW0</accession>
<protein>
    <recommendedName>
        <fullName evidence="12">C2H2-type domain-containing protein</fullName>
    </recommendedName>
</protein>
<dbReference type="InParanoid" id="A0A6L2PBW0"/>
<dbReference type="Proteomes" id="UP000502823">
    <property type="component" value="Unassembled WGS sequence"/>
</dbReference>
<dbReference type="GO" id="GO:0001227">
    <property type="term" value="F:DNA-binding transcription repressor activity, RNA polymerase II-specific"/>
    <property type="evidence" value="ECO:0007669"/>
    <property type="project" value="TreeGrafter"/>
</dbReference>
<keyword evidence="3" id="KW-0479">Metal-binding</keyword>
<evidence type="ECO:0000256" key="7">
    <source>
        <dbReference type="ARBA" id="ARBA00023015"/>
    </source>
</evidence>
<name>A0A6L2PBW0_COPFO</name>
<feature type="domain" description="C2H2-type" evidence="12">
    <location>
        <begin position="196"/>
        <end position="223"/>
    </location>
</feature>
<evidence type="ECO:0000256" key="9">
    <source>
        <dbReference type="ARBA" id="ARBA00023163"/>
    </source>
</evidence>
<dbReference type="InterPro" id="IPR004875">
    <property type="entry name" value="DDE_SF_endonuclease_dom"/>
</dbReference>
<dbReference type="SMART" id="SM00355">
    <property type="entry name" value="ZnF_C2H2"/>
    <property type="match status" value="10"/>
</dbReference>
<dbReference type="FunFam" id="3.30.160.60:FF:000446">
    <property type="entry name" value="Zinc finger protein"/>
    <property type="match status" value="1"/>
</dbReference>
<keyword evidence="10" id="KW-0539">Nucleus</keyword>
<dbReference type="FunFam" id="3.30.160.60:FF:001506">
    <property type="entry name" value="Zinc finger protein"/>
    <property type="match status" value="2"/>
</dbReference>
<organism evidence="13 14">
    <name type="scientific">Coptotermes formosanus</name>
    <name type="common">Formosan subterranean termite</name>
    <dbReference type="NCBI Taxonomy" id="36987"/>
    <lineage>
        <taxon>Eukaryota</taxon>
        <taxon>Metazoa</taxon>
        <taxon>Ecdysozoa</taxon>
        <taxon>Arthropoda</taxon>
        <taxon>Hexapoda</taxon>
        <taxon>Insecta</taxon>
        <taxon>Pterygota</taxon>
        <taxon>Neoptera</taxon>
        <taxon>Polyneoptera</taxon>
        <taxon>Dictyoptera</taxon>
        <taxon>Blattodea</taxon>
        <taxon>Blattoidea</taxon>
        <taxon>Termitoidae</taxon>
        <taxon>Rhinotermitidae</taxon>
        <taxon>Coptotermes</taxon>
    </lineage>
</organism>
<dbReference type="InterPro" id="IPR013087">
    <property type="entry name" value="Znf_C2H2_type"/>
</dbReference>